<dbReference type="AlphaFoldDB" id="A0A6M4GV69"/>
<dbReference type="Proteomes" id="UP000501534">
    <property type="component" value="Chromosome"/>
</dbReference>
<comment type="function">
    <text evidence="3 4">Co-chaperone involved in the maturation of iron-sulfur cluster-containing proteins. Seems to help targeting proteins to be folded toward HscA.</text>
</comment>
<keyword evidence="2 4" id="KW-0143">Chaperone</keyword>
<dbReference type="InterPro" id="IPR004640">
    <property type="entry name" value="HscB"/>
</dbReference>
<dbReference type="PANTHER" id="PTHR14021:SF15">
    <property type="entry name" value="IRON-SULFUR CLUSTER CO-CHAPERONE PROTEIN HSCB"/>
    <property type="match status" value="1"/>
</dbReference>
<name>A0A6M4GV69_9PROT</name>
<evidence type="ECO:0000256" key="3">
    <source>
        <dbReference type="ARBA" id="ARBA00025596"/>
    </source>
</evidence>
<dbReference type="NCBIfam" id="TIGR00714">
    <property type="entry name" value="hscB"/>
    <property type="match status" value="1"/>
</dbReference>
<dbReference type="SMART" id="SM00271">
    <property type="entry name" value="DnaJ"/>
    <property type="match status" value="1"/>
</dbReference>
<dbReference type="PANTHER" id="PTHR14021">
    <property type="entry name" value="IRON-SULFUR CLUSTER CO-CHAPERONE PROTEIN HSCB"/>
    <property type="match status" value="1"/>
</dbReference>
<evidence type="ECO:0000313" key="7">
    <source>
        <dbReference type="Proteomes" id="UP000501534"/>
    </source>
</evidence>
<comment type="subunit">
    <text evidence="4">Interacts with HscA and stimulates its ATPase activity.</text>
</comment>
<dbReference type="GO" id="GO:0044571">
    <property type="term" value="P:[2Fe-2S] cluster assembly"/>
    <property type="evidence" value="ECO:0007669"/>
    <property type="project" value="InterPro"/>
</dbReference>
<dbReference type="GO" id="GO:0001671">
    <property type="term" value="F:ATPase activator activity"/>
    <property type="evidence" value="ECO:0007669"/>
    <property type="project" value="InterPro"/>
</dbReference>
<evidence type="ECO:0000259" key="5">
    <source>
        <dbReference type="PROSITE" id="PS50076"/>
    </source>
</evidence>
<dbReference type="GO" id="GO:0051259">
    <property type="term" value="P:protein complex oligomerization"/>
    <property type="evidence" value="ECO:0007669"/>
    <property type="project" value="InterPro"/>
</dbReference>
<dbReference type="InterPro" id="IPR001623">
    <property type="entry name" value="DnaJ_domain"/>
</dbReference>
<dbReference type="InterPro" id="IPR036869">
    <property type="entry name" value="J_dom_sf"/>
</dbReference>
<dbReference type="SUPFAM" id="SSF47144">
    <property type="entry name" value="HSC20 (HSCB), C-terminal oligomerisation domain"/>
    <property type="match status" value="1"/>
</dbReference>
<evidence type="ECO:0000256" key="1">
    <source>
        <dbReference type="ARBA" id="ARBA00010476"/>
    </source>
</evidence>
<evidence type="ECO:0000313" key="6">
    <source>
        <dbReference type="EMBL" id="QJR10233.1"/>
    </source>
</evidence>
<dbReference type="Gene3D" id="1.20.1280.20">
    <property type="entry name" value="HscB, C-terminal domain"/>
    <property type="match status" value="1"/>
</dbReference>
<dbReference type="InterPro" id="IPR009073">
    <property type="entry name" value="HscB_oligo_C"/>
</dbReference>
<proteinExistence type="inferred from homology"/>
<keyword evidence="7" id="KW-1185">Reference proteome</keyword>
<sequence>MNEGANHFELMGLPVAFAIDAPKLERAYRELQSRVHPDKFAAGSGTDKRLAMQWATRANEAYRTLKDPVARARYMLSLKGFDTGEETNTSMPPDFLMEQMELREAAAEARAARDASALQGLHKTLAASRDDMIRQLGRALDADHNYDAGCSLVRKLRFLEKLDEELDEALELMHEEAR</sequence>
<dbReference type="CDD" id="cd06257">
    <property type="entry name" value="DnaJ"/>
    <property type="match status" value="1"/>
</dbReference>
<dbReference type="GO" id="GO:0006457">
    <property type="term" value="P:protein folding"/>
    <property type="evidence" value="ECO:0007669"/>
    <property type="project" value="UniProtKB-UniRule"/>
</dbReference>
<dbReference type="HAMAP" id="MF_00682">
    <property type="entry name" value="HscB"/>
    <property type="match status" value="1"/>
</dbReference>
<dbReference type="PROSITE" id="PS50076">
    <property type="entry name" value="DNAJ_2"/>
    <property type="match status" value="1"/>
</dbReference>
<evidence type="ECO:0000256" key="2">
    <source>
        <dbReference type="ARBA" id="ARBA00023186"/>
    </source>
</evidence>
<dbReference type="Gene3D" id="1.10.287.110">
    <property type="entry name" value="DnaJ domain"/>
    <property type="match status" value="1"/>
</dbReference>
<reference evidence="6 7" key="1">
    <citation type="submission" date="2020-04" db="EMBL/GenBank/DDBJ databases">
        <title>Usitatibacter rugosus gen. nov., sp. nov. and Usitatibacter palustris sp. nov., novel members of Usitatibacteraceae fam. nov. within the order Nitrosomonadales isolated from soil.</title>
        <authorList>
            <person name="Huber K.J."/>
            <person name="Neumann-Schaal M."/>
            <person name="Geppert A."/>
            <person name="Luckner M."/>
            <person name="Wanner G."/>
            <person name="Overmann J."/>
        </authorList>
    </citation>
    <scope>NUCLEOTIDE SEQUENCE [LARGE SCALE GENOMIC DNA]</scope>
    <source>
        <strain evidence="6 7">0125_3</strain>
    </source>
</reference>
<comment type="similarity">
    <text evidence="1 4">Belongs to the HscB family.</text>
</comment>
<dbReference type="InterPro" id="IPR036386">
    <property type="entry name" value="HscB_C_sf"/>
</dbReference>
<feature type="domain" description="J" evidence="5">
    <location>
        <begin position="6"/>
        <end position="78"/>
    </location>
</feature>
<protein>
    <recommendedName>
        <fullName evidence="4">Co-chaperone protein HscB homolog</fullName>
    </recommendedName>
</protein>
<dbReference type="GO" id="GO:0051087">
    <property type="term" value="F:protein-folding chaperone binding"/>
    <property type="evidence" value="ECO:0007669"/>
    <property type="project" value="InterPro"/>
</dbReference>
<dbReference type="NCBIfam" id="NF002935">
    <property type="entry name" value="PRK03578.1"/>
    <property type="match status" value="1"/>
</dbReference>
<dbReference type="GO" id="GO:1990230">
    <property type="term" value="C:iron-sulfur cluster transfer complex"/>
    <property type="evidence" value="ECO:0007669"/>
    <property type="project" value="TreeGrafter"/>
</dbReference>
<dbReference type="RefSeq" id="WP_281359549.1">
    <property type="nucleotide sequence ID" value="NZ_CP053069.1"/>
</dbReference>
<dbReference type="KEGG" id="uru:DSM104443_01287"/>
<gene>
    <name evidence="4 6" type="primary">hscB</name>
    <name evidence="6" type="ORF">DSM104443_01287</name>
</gene>
<dbReference type="SUPFAM" id="SSF46565">
    <property type="entry name" value="Chaperone J-domain"/>
    <property type="match status" value="1"/>
</dbReference>
<dbReference type="EMBL" id="CP053069">
    <property type="protein sequence ID" value="QJR10233.1"/>
    <property type="molecule type" value="Genomic_DNA"/>
</dbReference>
<evidence type="ECO:0000256" key="4">
    <source>
        <dbReference type="HAMAP-Rule" id="MF_00682"/>
    </source>
</evidence>
<dbReference type="Pfam" id="PF07743">
    <property type="entry name" value="HSCB_C"/>
    <property type="match status" value="1"/>
</dbReference>
<accession>A0A6M4GV69</accession>
<organism evidence="6 7">
    <name type="scientific">Usitatibacter rugosus</name>
    <dbReference type="NCBI Taxonomy" id="2732067"/>
    <lineage>
        <taxon>Bacteria</taxon>
        <taxon>Pseudomonadati</taxon>
        <taxon>Pseudomonadota</taxon>
        <taxon>Betaproteobacteria</taxon>
        <taxon>Nitrosomonadales</taxon>
        <taxon>Usitatibacteraceae</taxon>
        <taxon>Usitatibacter</taxon>
    </lineage>
</organism>